<reference evidence="3" key="1">
    <citation type="submission" date="2019-05" db="EMBL/GenBank/DDBJ databases">
        <title>Annotation for the trematode Fasciolopsis buski.</title>
        <authorList>
            <person name="Choi Y.-J."/>
        </authorList>
    </citation>
    <scope>NUCLEOTIDE SEQUENCE</scope>
    <source>
        <strain evidence="3">HT</strain>
        <tissue evidence="3">Whole worm</tissue>
    </source>
</reference>
<comment type="caution">
    <text evidence="3">The sequence shown here is derived from an EMBL/GenBank/DDBJ whole genome shotgun (WGS) entry which is preliminary data.</text>
</comment>
<dbReference type="InterPro" id="IPR014719">
    <property type="entry name" value="Ribosomal_bL12_C/ClpS-like"/>
</dbReference>
<feature type="region of interest" description="Disordered" evidence="1">
    <location>
        <begin position="286"/>
        <end position="307"/>
    </location>
</feature>
<dbReference type="GO" id="GO:0016874">
    <property type="term" value="F:ligase activity"/>
    <property type="evidence" value="ECO:0007669"/>
    <property type="project" value="UniProtKB-KW"/>
</dbReference>
<feature type="domain" description="Adaptor protein ClpS core" evidence="2">
    <location>
        <begin position="1"/>
        <end position="62"/>
    </location>
</feature>
<dbReference type="GO" id="GO:0030163">
    <property type="term" value="P:protein catabolic process"/>
    <property type="evidence" value="ECO:0007669"/>
    <property type="project" value="InterPro"/>
</dbReference>
<keyword evidence="4" id="KW-1185">Reference proteome</keyword>
<dbReference type="InterPro" id="IPR003769">
    <property type="entry name" value="ClpS_core"/>
</dbReference>
<dbReference type="Gene3D" id="3.30.1390.10">
    <property type="match status" value="1"/>
</dbReference>
<feature type="non-terminal residue" evidence="3">
    <location>
        <position position="437"/>
    </location>
</feature>
<proteinExistence type="predicted"/>
<protein>
    <submittedName>
        <fullName evidence="3">Ubiquitin ligase E3 alpha</fullName>
    </submittedName>
</protein>
<evidence type="ECO:0000256" key="1">
    <source>
        <dbReference type="SAM" id="MobiDB-lite"/>
    </source>
</evidence>
<name>A0A8E0RU59_9TREM</name>
<gene>
    <name evidence="3" type="ORF">FBUS_07317</name>
</gene>
<dbReference type="AlphaFoldDB" id="A0A8E0RU59"/>
<sequence length="437" mass="49678">VIKTLRRVLDCTPEQATNHAILVNRDGRSLLQVGLQLKQAADTTAVLMRTSNSLSSRPLYCTCEHADVYSMAMFFTLCLRWLGHMTDAVPSLRPVVCHALSGLFYTDLPASSDEHISDTLLVLPHGEIVQSHSWLATILDRHTMTWRGLFFDSVRQETVHVIMSVLLKEPFYRRVFAINFTRAYGKLVQSFIYDDHLEVDNLIGLSCQLFTVISLLLTVFRFPIEMEWFSPMISPEFCHVLLSCDLFCLLYFQAKQLLEEHNVLVRLLTRLVAAFEANSAELPNFYVPSTTQPPSGEESSTNDAPSDSSWINSFVELLRHINPFEWAIFASHSDQPGSDQSVTEMTASDVATSDLPRILVWSAGSTVGRSRFHPFERLFNVITDVAYVLGSLTNVRPLYGDPQLPQGWWNFASRSSYVHYIRQLLRLLSFVQVRMVF</sequence>
<dbReference type="Proteomes" id="UP000728185">
    <property type="component" value="Unassembled WGS sequence"/>
</dbReference>
<evidence type="ECO:0000313" key="3">
    <source>
        <dbReference type="EMBL" id="KAA0188055.1"/>
    </source>
</evidence>
<evidence type="ECO:0000313" key="4">
    <source>
        <dbReference type="Proteomes" id="UP000728185"/>
    </source>
</evidence>
<keyword evidence="3" id="KW-0436">Ligase</keyword>
<dbReference type="Pfam" id="PF02617">
    <property type="entry name" value="ClpS"/>
    <property type="match status" value="1"/>
</dbReference>
<dbReference type="OrthoDB" id="6278451at2759"/>
<organism evidence="3 4">
    <name type="scientific">Fasciolopsis buskii</name>
    <dbReference type="NCBI Taxonomy" id="27845"/>
    <lineage>
        <taxon>Eukaryota</taxon>
        <taxon>Metazoa</taxon>
        <taxon>Spiralia</taxon>
        <taxon>Lophotrochozoa</taxon>
        <taxon>Platyhelminthes</taxon>
        <taxon>Trematoda</taxon>
        <taxon>Digenea</taxon>
        <taxon>Plagiorchiida</taxon>
        <taxon>Echinostomata</taxon>
        <taxon>Echinostomatoidea</taxon>
        <taxon>Fasciolidae</taxon>
        <taxon>Fasciolopsis</taxon>
    </lineage>
</organism>
<dbReference type="EMBL" id="LUCM01008697">
    <property type="protein sequence ID" value="KAA0188055.1"/>
    <property type="molecule type" value="Genomic_DNA"/>
</dbReference>
<evidence type="ECO:0000259" key="2">
    <source>
        <dbReference type="Pfam" id="PF02617"/>
    </source>
</evidence>
<accession>A0A8E0RU59</accession>
<feature type="compositionally biased region" description="Polar residues" evidence="1">
    <location>
        <begin position="287"/>
        <end position="307"/>
    </location>
</feature>